<sequence>MAISIQSLLSLDPEHISCVGGRTVVTCKGCAGNAPRETICHGCNGCGFNIFVCAHCNPAAAAAARETANPTAAAADTPGSSAFSSPGSPSRSSSTSHPDPSIARLYAKYGDGRDSTSCGRMDQNSNKPRNP</sequence>
<name>A0A9W9T5S0_9EURO</name>
<proteinExistence type="predicted"/>
<gene>
    <name evidence="2" type="ORF">N7472_000712</name>
</gene>
<protein>
    <submittedName>
        <fullName evidence="2">Uncharacterized protein</fullName>
    </submittedName>
</protein>
<reference evidence="2" key="1">
    <citation type="submission" date="2022-11" db="EMBL/GenBank/DDBJ databases">
        <authorList>
            <person name="Petersen C."/>
        </authorList>
    </citation>
    <scope>NUCLEOTIDE SEQUENCE</scope>
    <source>
        <strain evidence="2">IBT 16849</strain>
    </source>
</reference>
<evidence type="ECO:0000256" key="1">
    <source>
        <dbReference type="SAM" id="MobiDB-lite"/>
    </source>
</evidence>
<comment type="caution">
    <text evidence="2">The sequence shown here is derived from an EMBL/GenBank/DDBJ whole genome shotgun (WGS) entry which is preliminary data.</text>
</comment>
<feature type="compositionally biased region" description="Polar residues" evidence="1">
    <location>
        <begin position="115"/>
        <end position="131"/>
    </location>
</feature>
<evidence type="ECO:0000313" key="2">
    <source>
        <dbReference type="EMBL" id="KAJ5210573.1"/>
    </source>
</evidence>
<feature type="region of interest" description="Disordered" evidence="1">
    <location>
        <begin position="67"/>
        <end position="131"/>
    </location>
</feature>
<keyword evidence="3" id="KW-1185">Reference proteome</keyword>
<evidence type="ECO:0000313" key="3">
    <source>
        <dbReference type="Proteomes" id="UP001150879"/>
    </source>
</evidence>
<feature type="compositionally biased region" description="Low complexity" evidence="1">
    <location>
        <begin position="67"/>
        <end position="101"/>
    </location>
</feature>
<accession>A0A9W9T5S0</accession>
<dbReference type="Proteomes" id="UP001150879">
    <property type="component" value="Unassembled WGS sequence"/>
</dbReference>
<dbReference type="AlphaFoldDB" id="A0A9W9T5S0"/>
<organism evidence="2 3">
    <name type="scientific">Penicillium cf. griseofulvum</name>
    <dbReference type="NCBI Taxonomy" id="2972120"/>
    <lineage>
        <taxon>Eukaryota</taxon>
        <taxon>Fungi</taxon>
        <taxon>Dikarya</taxon>
        <taxon>Ascomycota</taxon>
        <taxon>Pezizomycotina</taxon>
        <taxon>Eurotiomycetes</taxon>
        <taxon>Eurotiomycetidae</taxon>
        <taxon>Eurotiales</taxon>
        <taxon>Aspergillaceae</taxon>
        <taxon>Penicillium</taxon>
    </lineage>
</organism>
<reference evidence="2" key="2">
    <citation type="journal article" date="2023" name="IMA Fungus">
        <title>Comparative genomic study of the Penicillium genus elucidates a diverse pangenome and 15 lateral gene transfer events.</title>
        <authorList>
            <person name="Petersen C."/>
            <person name="Sorensen T."/>
            <person name="Nielsen M.R."/>
            <person name="Sondergaard T.E."/>
            <person name="Sorensen J.L."/>
            <person name="Fitzpatrick D.A."/>
            <person name="Frisvad J.C."/>
            <person name="Nielsen K.L."/>
        </authorList>
    </citation>
    <scope>NUCLEOTIDE SEQUENCE</scope>
    <source>
        <strain evidence="2">IBT 16849</strain>
    </source>
</reference>
<dbReference type="EMBL" id="JAPQKP010000001">
    <property type="protein sequence ID" value="KAJ5210573.1"/>
    <property type="molecule type" value="Genomic_DNA"/>
</dbReference>